<sequence length="63" mass="6875">MMEQLTKLFGNEYSYLVGLDIGIWLAFLCSKDATVGAAAIGIASVTAGLKGVQCWHELRQTRK</sequence>
<gene>
    <name evidence="1" type="ORF">C5B42_03350</name>
</gene>
<reference evidence="1 2" key="1">
    <citation type="submission" date="2018-02" db="EMBL/GenBank/DDBJ databases">
        <title>Genomic Reconstructions from Amazon Rainforest and Pasture Soil Reveal Novel Insights into the Physiology of Candidate Phyla in Tropical Sites.</title>
        <authorList>
            <person name="Kroeger M.E."/>
            <person name="Delmont T."/>
            <person name="Eren A.M."/>
            <person name="Guo J."/>
            <person name="Meyer K.M."/>
            <person name="Khan K."/>
            <person name="Rodrigues J.L.M."/>
            <person name="Bohannan B.J.M."/>
            <person name="Tringe S."/>
            <person name="Borges C.D."/>
            <person name="Tiedje J."/>
            <person name="Tsai S.M."/>
            <person name="Nusslein K."/>
        </authorList>
    </citation>
    <scope>NUCLEOTIDE SEQUENCE [LARGE SCALE GENOMIC DNA]</scope>
    <source>
        <strain evidence="1">Amazon FNV 2010 28 9</strain>
    </source>
</reference>
<accession>A0A317JPV5</accession>
<protein>
    <submittedName>
        <fullName evidence="1">Uncharacterized protein</fullName>
    </submittedName>
</protein>
<evidence type="ECO:0000313" key="1">
    <source>
        <dbReference type="EMBL" id="PWU23334.1"/>
    </source>
</evidence>
<comment type="caution">
    <text evidence="1">The sequence shown here is derived from an EMBL/GenBank/DDBJ whole genome shotgun (WGS) entry which is preliminary data.</text>
</comment>
<dbReference type="AlphaFoldDB" id="A0A317JPV5"/>
<dbReference type="EMBL" id="PSRQ01000038">
    <property type="protein sequence ID" value="PWU23334.1"/>
    <property type="molecule type" value="Genomic_DNA"/>
</dbReference>
<name>A0A317JPV5_9BACT</name>
<organism evidence="1 2">
    <name type="scientific">Candidatus Cerribacteria bacterium 'Amazon FNV 2010 28 9'</name>
    <dbReference type="NCBI Taxonomy" id="2081795"/>
    <lineage>
        <taxon>Bacteria</taxon>
        <taxon>Candidatus Cerribacteria</taxon>
    </lineage>
</organism>
<evidence type="ECO:0000313" key="2">
    <source>
        <dbReference type="Proteomes" id="UP000246104"/>
    </source>
</evidence>
<dbReference type="Proteomes" id="UP000246104">
    <property type="component" value="Unassembled WGS sequence"/>
</dbReference>
<proteinExistence type="predicted"/>